<keyword evidence="2" id="KW-0472">Membrane</keyword>
<keyword evidence="2" id="KW-1133">Transmembrane helix</keyword>
<evidence type="ECO:0000256" key="1">
    <source>
        <dbReference type="SAM" id="Coils"/>
    </source>
</evidence>
<feature type="transmembrane region" description="Helical" evidence="2">
    <location>
        <begin position="12"/>
        <end position="32"/>
    </location>
</feature>
<sequence>MLPQKLGKIPQNIILPVIPTFISISIGAVLGINHVIKSEIIEKVEIRVDQISERLDKLQETVELIKADLKVIKGILMQKK</sequence>
<name>A0A9N8Z0J9_FUNMO</name>
<proteinExistence type="predicted"/>
<accession>A0A9N8Z0J9</accession>
<organism evidence="3 4">
    <name type="scientific">Funneliformis mosseae</name>
    <name type="common">Endomycorrhizal fungus</name>
    <name type="synonym">Glomus mosseae</name>
    <dbReference type="NCBI Taxonomy" id="27381"/>
    <lineage>
        <taxon>Eukaryota</taxon>
        <taxon>Fungi</taxon>
        <taxon>Fungi incertae sedis</taxon>
        <taxon>Mucoromycota</taxon>
        <taxon>Glomeromycotina</taxon>
        <taxon>Glomeromycetes</taxon>
        <taxon>Glomerales</taxon>
        <taxon>Glomeraceae</taxon>
        <taxon>Funneliformis</taxon>
    </lineage>
</organism>
<feature type="coiled-coil region" evidence="1">
    <location>
        <begin position="41"/>
        <end position="68"/>
    </location>
</feature>
<keyword evidence="1" id="KW-0175">Coiled coil</keyword>
<dbReference type="Proteomes" id="UP000789375">
    <property type="component" value="Unassembled WGS sequence"/>
</dbReference>
<evidence type="ECO:0000313" key="3">
    <source>
        <dbReference type="EMBL" id="CAG8460167.1"/>
    </source>
</evidence>
<dbReference type="EMBL" id="CAJVPP010000242">
    <property type="protein sequence ID" value="CAG8460167.1"/>
    <property type="molecule type" value="Genomic_DNA"/>
</dbReference>
<protein>
    <submittedName>
        <fullName evidence="3">292_t:CDS:1</fullName>
    </submittedName>
</protein>
<comment type="caution">
    <text evidence="3">The sequence shown here is derived from an EMBL/GenBank/DDBJ whole genome shotgun (WGS) entry which is preliminary data.</text>
</comment>
<dbReference type="AlphaFoldDB" id="A0A9N8Z0J9"/>
<gene>
    <name evidence="3" type="ORF">FMOSSE_LOCUS1997</name>
</gene>
<keyword evidence="4" id="KW-1185">Reference proteome</keyword>
<reference evidence="3" key="1">
    <citation type="submission" date="2021-06" db="EMBL/GenBank/DDBJ databases">
        <authorList>
            <person name="Kallberg Y."/>
            <person name="Tangrot J."/>
            <person name="Rosling A."/>
        </authorList>
    </citation>
    <scope>NUCLEOTIDE SEQUENCE</scope>
    <source>
        <strain evidence="3">87-6 pot B 2015</strain>
    </source>
</reference>
<keyword evidence="2" id="KW-0812">Transmembrane</keyword>
<evidence type="ECO:0000256" key="2">
    <source>
        <dbReference type="SAM" id="Phobius"/>
    </source>
</evidence>
<evidence type="ECO:0000313" key="4">
    <source>
        <dbReference type="Proteomes" id="UP000789375"/>
    </source>
</evidence>